<proteinExistence type="predicted"/>
<organism evidence="2 3">
    <name type="scientific">Streptomyces griseus subsp. griseus (strain JCM 4626 / CBS 651.72 / NBRC 13350 / KCC S-0626 / ISP 5235)</name>
    <dbReference type="NCBI Taxonomy" id="455632"/>
    <lineage>
        <taxon>Bacteria</taxon>
        <taxon>Bacillati</taxon>
        <taxon>Actinomycetota</taxon>
        <taxon>Actinomycetes</taxon>
        <taxon>Kitasatosporales</taxon>
        <taxon>Streptomycetaceae</taxon>
        <taxon>Streptomyces</taxon>
    </lineage>
</organism>
<evidence type="ECO:0000313" key="2">
    <source>
        <dbReference type="EMBL" id="BAG16972.1"/>
    </source>
</evidence>
<reference evidence="3" key="1">
    <citation type="journal article" date="2008" name="J. Bacteriol.">
        <title>Genome sequence of the streptomycin-producing microorganism Streptomyces griseus IFO 13350.</title>
        <authorList>
            <person name="Ohnishi Y."/>
            <person name="Ishikawa J."/>
            <person name="Hara H."/>
            <person name="Suzuki H."/>
            <person name="Ikenoya M."/>
            <person name="Ikeda H."/>
            <person name="Yamashita A."/>
            <person name="Hattori M."/>
            <person name="Horinouchi S."/>
        </authorList>
    </citation>
    <scope>NUCLEOTIDE SEQUENCE [LARGE SCALE GENOMIC DNA]</scope>
    <source>
        <strain evidence="3">JCM 4626 / NBRC 13350</strain>
    </source>
</reference>
<dbReference type="HOGENOM" id="CLU_2132127_0_0_11"/>
<dbReference type="Proteomes" id="UP000001685">
    <property type="component" value="Chromosome"/>
</dbReference>
<feature type="region of interest" description="Disordered" evidence="1">
    <location>
        <begin position="37"/>
        <end position="64"/>
    </location>
</feature>
<evidence type="ECO:0000313" key="3">
    <source>
        <dbReference type="Proteomes" id="UP000001685"/>
    </source>
</evidence>
<dbReference type="EMBL" id="AP009493">
    <property type="protein sequence ID" value="BAG16972.1"/>
    <property type="molecule type" value="Genomic_DNA"/>
</dbReference>
<protein>
    <submittedName>
        <fullName evidence="2">Uncharacterized protein</fullName>
    </submittedName>
</protein>
<dbReference type="AlphaFoldDB" id="B1VNE9"/>
<name>B1VNE9_STRGG</name>
<accession>B1VNE9</accession>
<evidence type="ECO:0000256" key="1">
    <source>
        <dbReference type="SAM" id="MobiDB-lite"/>
    </source>
</evidence>
<dbReference type="KEGG" id="sgr:SGR_143"/>
<sequence>MRSRRPARRSRGDPRAARLAHPVRRAVYPVGRLSLSGRRTRVRRERQGDRLRGAGEGSRSSGALADVPCAVPSLRSSRPSCWSRGAVFPGRCRFLPRCGGAPSSFPITGSGGR</sequence>
<gene>
    <name evidence="2" type="ordered locus">SGR_143</name>
</gene>